<dbReference type="AlphaFoldDB" id="D3AZQ2"/>
<dbReference type="RefSeq" id="XP_020437540.1">
    <property type="nucleotide sequence ID" value="XM_020573423.1"/>
</dbReference>
<dbReference type="Proteomes" id="UP000001396">
    <property type="component" value="Unassembled WGS sequence"/>
</dbReference>
<dbReference type="EMBL" id="ADBJ01000008">
    <property type="protein sequence ID" value="EFA85431.1"/>
    <property type="molecule type" value="Genomic_DNA"/>
</dbReference>
<gene>
    <name evidence="1" type="ORF">PPL_02436</name>
</gene>
<proteinExistence type="predicted"/>
<evidence type="ECO:0000313" key="2">
    <source>
        <dbReference type="Proteomes" id="UP000001396"/>
    </source>
</evidence>
<keyword evidence="2" id="KW-1185">Reference proteome</keyword>
<organism evidence="1 2">
    <name type="scientific">Heterostelium pallidum (strain ATCC 26659 / Pp 5 / PN500)</name>
    <name type="common">Cellular slime mold</name>
    <name type="synonym">Polysphondylium pallidum</name>
    <dbReference type="NCBI Taxonomy" id="670386"/>
    <lineage>
        <taxon>Eukaryota</taxon>
        <taxon>Amoebozoa</taxon>
        <taxon>Evosea</taxon>
        <taxon>Eumycetozoa</taxon>
        <taxon>Dictyostelia</taxon>
        <taxon>Acytosteliales</taxon>
        <taxon>Acytosteliaceae</taxon>
        <taxon>Heterostelium</taxon>
    </lineage>
</organism>
<sequence length="48" mass="5320">MVPNTIDECDEPLVIEETDDGYEKTNHGKVTVDSSILEAEGVSNFKYS</sequence>
<dbReference type="InParanoid" id="D3AZQ2"/>
<reference evidence="1 2" key="1">
    <citation type="journal article" date="2011" name="Genome Res.">
        <title>Phylogeny-wide analysis of social amoeba genomes highlights ancient origins for complex intercellular communication.</title>
        <authorList>
            <person name="Heidel A.J."/>
            <person name="Lawal H.M."/>
            <person name="Felder M."/>
            <person name="Schilde C."/>
            <person name="Helps N.R."/>
            <person name="Tunggal B."/>
            <person name="Rivero F."/>
            <person name="John U."/>
            <person name="Schleicher M."/>
            <person name="Eichinger L."/>
            <person name="Platzer M."/>
            <person name="Noegel A.A."/>
            <person name="Schaap P."/>
            <person name="Gloeckner G."/>
        </authorList>
    </citation>
    <scope>NUCLEOTIDE SEQUENCE [LARGE SCALE GENOMIC DNA]</scope>
    <source>
        <strain evidence="2">ATCC 26659 / Pp 5 / PN500</strain>
    </source>
</reference>
<protein>
    <submittedName>
        <fullName evidence="1">Uncharacterized protein</fullName>
    </submittedName>
</protein>
<name>D3AZQ2_HETP5</name>
<accession>D3AZQ2</accession>
<dbReference type="GeneID" id="31357961"/>
<evidence type="ECO:0000313" key="1">
    <source>
        <dbReference type="EMBL" id="EFA85431.1"/>
    </source>
</evidence>
<comment type="caution">
    <text evidence="1">The sequence shown here is derived from an EMBL/GenBank/DDBJ whole genome shotgun (WGS) entry which is preliminary data.</text>
</comment>